<accession>A0A432YDZ7</accession>
<evidence type="ECO:0000256" key="4">
    <source>
        <dbReference type="ARBA" id="ARBA00023139"/>
    </source>
</evidence>
<keyword evidence="9" id="KW-1185">Reference proteome</keyword>
<evidence type="ECO:0000256" key="1">
    <source>
        <dbReference type="ARBA" id="ARBA00004459"/>
    </source>
</evidence>
<keyword evidence="5" id="KW-0998">Cell outer membrane</keyword>
<comment type="subcellular location">
    <subcellularLocation>
        <location evidence="1">Cell outer membrane</location>
        <topology evidence="1">Lipid-anchor</topology>
    </subcellularLocation>
</comment>
<reference evidence="9" key="1">
    <citation type="journal article" date="2018" name="Front. Microbiol.">
        <title>Genome-Based Analysis Reveals the Taxonomy and Diversity of the Family Idiomarinaceae.</title>
        <authorList>
            <person name="Liu Y."/>
            <person name="Lai Q."/>
            <person name="Shao Z."/>
        </authorList>
    </citation>
    <scope>NUCLEOTIDE SEQUENCE [LARGE SCALE GENOMIC DNA]</scope>
    <source>
        <strain evidence="9">PIM1</strain>
    </source>
</reference>
<keyword evidence="3" id="KW-0472">Membrane</keyword>
<dbReference type="InterPro" id="IPR032831">
    <property type="entry name" value="LptM_cons"/>
</dbReference>
<evidence type="ECO:0000256" key="2">
    <source>
        <dbReference type="ARBA" id="ARBA00022729"/>
    </source>
</evidence>
<sequence>MTFVRLNAMIDASTNLTVIIRYSLPMFNLKVMRLIIVAGTLGFIAACGQKGPLEMPPPAEQNQPSNPAENGE</sequence>
<evidence type="ECO:0000256" key="6">
    <source>
        <dbReference type="ARBA" id="ARBA00023288"/>
    </source>
</evidence>
<dbReference type="EMBL" id="PIPZ01000003">
    <property type="protein sequence ID" value="RUO59096.1"/>
    <property type="molecule type" value="Genomic_DNA"/>
</dbReference>
<evidence type="ECO:0008006" key="10">
    <source>
        <dbReference type="Google" id="ProtNLM"/>
    </source>
</evidence>
<feature type="compositionally biased region" description="Polar residues" evidence="7">
    <location>
        <begin position="60"/>
        <end position="72"/>
    </location>
</feature>
<evidence type="ECO:0000256" key="3">
    <source>
        <dbReference type="ARBA" id="ARBA00023136"/>
    </source>
</evidence>
<evidence type="ECO:0000313" key="8">
    <source>
        <dbReference type="EMBL" id="RUO59096.1"/>
    </source>
</evidence>
<dbReference type="NCBIfam" id="NF047847">
    <property type="entry name" value="SS_mature_LptM"/>
    <property type="match status" value="1"/>
</dbReference>
<feature type="region of interest" description="Disordered" evidence="7">
    <location>
        <begin position="52"/>
        <end position="72"/>
    </location>
</feature>
<protein>
    <recommendedName>
        <fullName evidence="10">Lipopeptide</fullName>
    </recommendedName>
</protein>
<dbReference type="Proteomes" id="UP000288127">
    <property type="component" value="Unassembled WGS sequence"/>
</dbReference>
<proteinExistence type="predicted"/>
<evidence type="ECO:0000256" key="7">
    <source>
        <dbReference type="SAM" id="MobiDB-lite"/>
    </source>
</evidence>
<keyword evidence="4" id="KW-0564">Palmitate</keyword>
<comment type="caution">
    <text evidence="8">The sequence shown here is derived from an EMBL/GenBank/DDBJ whole genome shotgun (WGS) entry which is preliminary data.</text>
</comment>
<keyword evidence="2" id="KW-0732">Signal</keyword>
<name>A0A432YDZ7_9GAMM</name>
<dbReference type="GO" id="GO:0009279">
    <property type="term" value="C:cell outer membrane"/>
    <property type="evidence" value="ECO:0007669"/>
    <property type="project" value="UniProtKB-SubCell"/>
</dbReference>
<keyword evidence="6" id="KW-0449">Lipoprotein</keyword>
<dbReference type="AlphaFoldDB" id="A0A432YDZ7"/>
<evidence type="ECO:0000256" key="5">
    <source>
        <dbReference type="ARBA" id="ARBA00023237"/>
    </source>
</evidence>
<evidence type="ECO:0000313" key="9">
    <source>
        <dbReference type="Proteomes" id="UP000288127"/>
    </source>
</evidence>
<gene>
    <name evidence="8" type="ORF">CWI76_08615</name>
</gene>
<organism evidence="8 9">
    <name type="scientific">Pseudidiomarina marina</name>
    <dbReference type="NCBI Taxonomy" id="502366"/>
    <lineage>
        <taxon>Bacteria</taxon>
        <taxon>Pseudomonadati</taxon>
        <taxon>Pseudomonadota</taxon>
        <taxon>Gammaproteobacteria</taxon>
        <taxon>Alteromonadales</taxon>
        <taxon>Idiomarinaceae</taxon>
        <taxon>Pseudidiomarina</taxon>
    </lineage>
</organism>
<dbReference type="Pfam" id="PF13627">
    <property type="entry name" value="LptM_cons"/>
    <property type="match status" value="1"/>
</dbReference>